<evidence type="ECO:0000313" key="2">
    <source>
        <dbReference type="EMBL" id="ABE53444.1"/>
    </source>
</evidence>
<name>Q12SY2_SHEDO</name>
<dbReference type="RefSeq" id="WP_011494613.1">
    <property type="nucleotide sequence ID" value="NC_007954.1"/>
</dbReference>
<dbReference type="HOGENOM" id="CLU_2119440_0_0_6"/>
<sequence>MIKGLSVAIALLISTSALSQEWVEVEDASKLLWQMSANGTVWFRNLNEFDAKQAGCCYSYALDTTTAGGKSIWSTILAKMAAHKRITLGFPAVGTNANLQLLNYIGRHSHASNE</sequence>
<feature type="signal peptide" evidence="1">
    <location>
        <begin position="1"/>
        <end position="19"/>
    </location>
</feature>
<reference evidence="2 3" key="1">
    <citation type="submission" date="2006-03" db="EMBL/GenBank/DDBJ databases">
        <title>Complete sequence of Shewanella denitrificans OS217.</title>
        <authorList>
            <consortium name="US DOE Joint Genome Institute"/>
            <person name="Copeland A."/>
            <person name="Lucas S."/>
            <person name="Lapidus A."/>
            <person name="Barry K."/>
            <person name="Detter J.C."/>
            <person name="Glavina del Rio T."/>
            <person name="Hammon N."/>
            <person name="Israni S."/>
            <person name="Dalin E."/>
            <person name="Tice H."/>
            <person name="Pitluck S."/>
            <person name="Brettin T."/>
            <person name="Bruce D."/>
            <person name="Han C."/>
            <person name="Tapia R."/>
            <person name="Gilna P."/>
            <person name="Kiss H."/>
            <person name="Schmutz J."/>
            <person name="Larimer F."/>
            <person name="Land M."/>
            <person name="Hauser L."/>
            <person name="Kyrpides N."/>
            <person name="Lykidis A."/>
            <person name="Richardson P."/>
        </authorList>
    </citation>
    <scope>NUCLEOTIDE SEQUENCE [LARGE SCALE GENOMIC DNA]</scope>
    <source>
        <strain evidence="3">OS217 / ATCC BAA-1090 / DSM 15013</strain>
    </source>
</reference>
<keyword evidence="3" id="KW-1185">Reference proteome</keyword>
<evidence type="ECO:0000256" key="1">
    <source>
        <dbReference type="SAM" id="SignalP"/>
    </source>
</evidence>
<gene>
    <name evidence="2" type="ordered locus">Sden_0147</name>
</gene>
<protein>
    <submittedName>
        <fullName evidence="2">Uncharacterized protein</fullName>
    </submittedName>
</protein>
<accession>Q12SY2</accession>
<keyword evidence="1" id="KW-0732">Signal</keyword>
<dbReference type="AlphaFoldDB" id="Q12SY2"/>
<dbReference type="Proteomes" id="UP000001982">
    <property type="component" value="Chromosome"/>
</dbReference>
<feature type="chain" id="PRO_5004181834" evidence="1">
    <location>
        <begin position="20"/>
        <end position="114"/>
    </location>
</feature>
<dbReference type="EMBL" id="CP000302">
    <property type="protein sequence ID" value="ABE53444.1"/>
    <property type="molecule type" value="Genomic_DNA"/>
</dbReference>
<dbReference type="OrthoDB" id="9182416at2"/>
<dbReference type="KEGG" id="sdn:Sden_0147"/>
<organism evidence="2 3">
    <name type="scientific">Shewanella denitrificans (strain OS217 / ATCC BAA-1090 / DSM 15013)</name>
    <dbReference type="NCBI Taxonomy" id="318161"/>
    <lineage>
        <taxon>Bacteria</taxon>
        <taxon>Pseudomonadati</taxon>
        <taxon>Pseudomonadota</taxon>
        <taxon>Gammaproteobacteria</taxon>
        <taxon>Alteromonadales</taxon>
        <taxon>Shewanellaceae</taxon>
        <taxon>Shewanella</taxon>
    </lineage>
</organism>
<proteinExistence type="predicted"/>
<evidence type="ECO:0000313" key="3">
    <source>
        <dbReference type="Proteomes" id="UP000001982"/>
    </source>
</evidence>